<organism evidence="2 3">
    <name type="scientific">Rhodanobacter thiooxydans</name>
    <dbReference type="NCBI Taxonomy" id="416169"/>
    <lineage>
        <taxon>Bacteria</taxon>
        <taxon>Pseudomonadati</taxon>
        <taxon>Pseudomonadota</taxon>
        <taxon>Gammaproteobacteria</taxon>
        <taxon>Lysobacterales</taxon>
        <taxon>Rhodanobacteraceae</taxon>
        <taxon>Rhodanobacter</taxon>
    </lineage>
</organism>
<dbReference type="Pfam" id="PF12146">
    <property type="entry name" value="Hydrolase_4"/>
    <property type="match status" value="1"/>
</dbReference>
<evidence type="ECO:0000259" key="1">
    <source>
        <dbReference type="Pfam" id="PF12146"/>
    </source>
</evidence>
<evidence type="ECO:0000313" key="2">
    <source>
        <dbReference type="EMBL" id="KZC23976.1"/>
    </source>
</evidence>
<dbReference type="Proteomes" id="UP000076131">
    <property type="component" value="Unassembled WGS sequence"/>
</dbReference>
<keyword evidence="3" id="KW-1185">Reference proteome</keyword>
<dbReference type="InterPro" id="IPR029058">
    <property type="entry name" value="AB_hydrolase_fold"/>
</dbReference>
<name>A0A154QJS4_9GAMM</name>
<dbReference type="SUPFAM" id="SSF53474">
    <property type="entry name" value="alpha/beta-Hydrolases"/>
    <property type="match status" value="1"/>
</dbReference>
<dbReference type="AlphaFoldDB" id="A0A154QJS4"/>
<dbReference type="PANTHER" id="PTHR12277">
    <property type="entry name" value="ALPHA/BETA HYDROLASE DOMAIN-CONTAINING PROTEIN"/>
    <property type="match status" value="1"/>
</dbReference>
<dbReference type="EMBL" id="LVJS01000037">
    <property type="protein sequence ID" value="KZC23976.1"/>
    <property type="molecule type" value="Genomic_DNA"/>
</dbReference>
<accession>A0A154QJS4</accession>
<dbReference type="GO" id="GO:0016787">
    <property type="term" value="F:hydrolase activity"/>
    <property type="evidence" value="ECO:0007669"/>
    <property type="project" value="UniProtKB-KW"/>
</dbReference>
<comment type="caution">
    <text evidence="2">The sequence shown here is derived from an EMBL/GenBank/DDBJ whole genome shotgun (WGS) entry which is preliminary data.</text>
</comment>
<gene>
    <name evidence="2" type="ORF">RHOFW104T7_11290</name>
</gene>
<feature type="domain" description="Serine aminopeptidase S33" evidence="1">
    <location>
        <begin position="70"/>
        <end position="190"/>
    </location>
</feature>
<dbReference type="STRING" id="416169.RHOFW104T7_11290"/>
<evidence type="ECO:0000313" key="3">
    <source>
        <dbReference type="Proteomes" id="UP000076131"/>
    </source>
</evidence>
<dbReference type="PANTHER" id="PTHR12277:SF81">
    <property type="entry name" value="PROTEIN ABHD13"/>
    <property type="match status" value="1"/>
</dbReference>
<dbReference type="InterPro" id="IPR022742">
    <property type="entry name" value="Hydrolase_4"/>
</dbReference>
<proteinExistence type="predicted"/>
<sequence>MWIRTLLITVAACIPVYFGAGASLLRFGLEPLVLQHFDSSAQPNAPQFLRISGDDGNAMLVRRYGAARVGCVVFFPGQHGIIPVYEQNLFPAFSAQGIGVLAVAYPGQNGAPGKPHLPEIMELATRVIAYAKATCPHHRVVVYGRSLGSMVAAYAAGKSHPTGLILESTAPSFSSAIRLRLNARWYLAPLARLPVSKLVAHDYSLAEALSSTHDMPAVIFQGTADSETPLSALRAAGVLGNLRLVVVPGGVHSTTDLLARDRIVQTTLAMFQTEHT</sequence>
<reference evidence="2 3" key="1">
    <citation type="journal article" date="2016" name="MBio">
        <title>Lateral Gene Transfer in a Heavy Metal-Contaminated-Groundwater Microbial Community.</title>
        <authorList>
            <person name="Hemme C.L."/>
            <person name="Green S.J."/>
            <person name="Rishishwar L."/>
            <person name="Prakash O."/>
            <person name="Pettenato A."/>
            <person name="Chakraborty R."/>
            <person name="Deutschbauer A.M."/>
            <person name="Van Nostrand J.D."/>
            <person name="Wu L."/>
            <person name="He Z."/>
            <person name="Jordan I.K."/>
            <person name="Hazen T.C."/>
            <person name="Arkin A.P."/>
            <person name="Kostka J.E."/>
            <person name="Zhou J."/>
        </authorList>
    </citation>
    <scope>NUCLEOTIDE SEQUENCE [LARGE SCALE GENOMIC DNA]</scope>
    <source>
        <strain evidence="2 3">FW104-T7</strain>
    </source>
</reference>
<keyword evidence="2" id="KW-0378">Hydrolase</keyword>
<dbReference type="Gene3D" id="3.40.50.1820">
    <property type="entry name" value="alpha/beta hydrolase"/>
    <property type="match status" value="1"/>
</dbReference>
<protein>
    <submittedName>
        <fullName evidence="2">Alpha/beta hydrolase</fullName>
    </submittedName>
</protein>
<dbReference type="RefSeq" id="WP_063107742.1">
    <property type="nucleotide sequence ID" value="NZ_CP088980.1"/>
</dbReference>